<dbReference type="InterPro" id="IPR038570">
    <property type="entry name" value="HicA_sf"/>
</dbReference>
<keyword evidence="2" id="KW-1277">Toxin-antitoxin system</keyword>
<accession>A0ABT1F491</accession>
<gene>
    <name evidence="9" type="ORF">NKW50_15545</name>
</gene>
<keyword evidence="10" id="KW-1185">Reference proteome</keyword>
<evidence type="ECO:0000256" key="8">
    <source>
        <dbReference type="SAM" id="MobiDB-lite"/>
    </source>
</evidence>
<evidence type="ECO:0000256" key="5">
    <source>
        <dbReference type="ARBA" id="ARBA00022801"/>
    </source>
</evidence>
<protein>
    <submittedName>
        <fullName evidence="9">Type II toxin-antitoxin system HicA family toxin</fullName>
    </submittedName>
</protein>
<keyword evidence="6" id="KW-0694">RNA-binding</keyword>
<dbReference type="Proteomes" id="UP001523528">
    <property type="component" value="Unassembled WGS sequence"/>
</dbReference>
<dbReference type="InterPro" id="IPR012933">
    <property type="entry name" value="HicA_mRNA_interferase"/>
</dbReference>
<evidence type="ECO:0000313" key="9">
    <source>
        <dbReference type="EMBL" id="MCP1259986.1"/>
    </source>
</evidence>
<sequence length="51" mass="5799">MKKAGWEEIRVRGSHHQFRHPDHNHTVTVPHPKKDLGKGLVAAIRKQAGLK</sequence>
<feature type="compositionally biased region" description="Basic and acidic residues" evidence="8">
    <location>
        <begin position="1"/>
        <end position="11"/>
    </location>
</feature>
<keyword evidence="5" id="KW-0378">Hydrolase</keyword>
<keyword evidence="4" id="KW-0255">Endonuclease</keyword>
<proteinExistence type="inferred from homology"/>
<evidence type="ECO:0000256" key="4">
    <source>
        <dbReference type="ARBA" id="ARBA00022759"/>
    </source>
</evidence>
<keyword evidence="7" id="KW-0346">Stress response</keyword>
<organism evidence="9 10">
    <name type="scientific">Acetobacter lambici</name>
    <dbReference type="NCBI Taxonomy" id="1332824"/>
    <lineage>
        <taxon>Bacteria</taxon>
        <taxon>Pseudomonadati</taxon>
        <taxon>Pseudomonadota</taxon>
        <taxon>Alphaproteobacteria</taxon>
        <taxon>Acetobacterales</taxon>
        <taxon>Acetobacteraceae</taxon>
        <taxon>Acetobacter</taxon>
    </lineage>
</organism>
<evidence type="ECO:0000313" key="10">
    <source>
        <dbReference type="Proteomes" id="UP001523528"/>
    </source>
</evidence>
<name>A0ABT1F491_9PROT</name>
<dbReference type="Gene3D" id="3.30.920.30">
    <property type="entry name" value="Hypothetical protein"/>
    <property type="match status" value="1"/>
</dbReference>
<dbReference type="RefSeq" id="WP_253544451.1">
    <property type="nucleotide sequence ID" value="NZ_JAMYZZ010000070.1"/>
</dbReference>
<dbReference type="Pfam" id="PF07927">
    <property type="entry name" value="HicA_toxin"/>
    <property type="match status" value="1"/>
</dbReference>
<feature type="region of interest" description="Disordered" evidence="8">
    <location>
        <begin position="1"/>
        <end position="34"/>
    </location>
</feature>
<comment type="similarity">
    <text evidence="1">Belongs to the HicA mRNA interferase family.</text>
</comment>
<reference evidence="9 10" key="1">
    <citation type="submission" date="2022-06" db="EMBL/GenBank/DDBJ databases">
        <title>Acetobacer genomes from food samples.</title>
        <authorList>
            <person name="Sombolestani A."/>
        </authorList>
    </citation>
    <scope>NUCLEOTIDE SEQUENCE [LARGE SCALE GENOMIC DNA]</scope>
    <source>
        <strain evidence="9 10">R-83285</strain>
    </source>
</reference>
<evidence type="ECO:0000256" key="2">
    <source>
        <dbReference type="ARBA" id="ARBA00022649"/>
    </source>
</evidence>
<evidence type="ECO:0000256" key="1">
    <source>
        <dbReference type="ARBA" id="ARBA00006620"/>
    </source>
</evidence>
<comment type="caution">
    <text evidence="9">The sequence shown here is derived from an EMBL/GenBank/DDBJ whole genome shotgun (WGS) entry which is preliminary data.</text>
</comment>
<evidence type="ECO:0000256" key="3">
    <source>
        <dbReference type="ARBA" id="ARBA00022722"/>
    </source>
</evidence>
<evidence type="ECO:0000256" key="7">
    <source>
        <dbReference type="ARBA" id="ARBA00023016"/>
    </source>
</evidence>
<dbReference type="EMBL" id="JAMYZZ010000070">
    <property type="protein sequence ID" value="MCP1259986.1"/>
    <property type="molecule type" value="Genomic_DNA"/>
</dbReference>
<keyword evidence="3" id="KW-0540">Nuclease</keyword>
<evidence type="ECO:0000256" key="6">
    <source>
        <dbReference type="ARBA" id="ARBA00022884"/>
    </source>
</evidence>
<dbReference type="SUPFAM" id="SSF54786">
    <property type="entry name" value="YcfA/nrd intein domain"/>
    <property type="match status" value="1"/>
</dbReference>